<feature type="coiled-coil region" evidence="12">
    <location>
        <begin position="317"/>
        <end position="443"/>
    </location>
</feature>
<dbReference type="GO" id="GO:0051383">
    <property type="term" value="P:kinetochore organization"/>
    <property type="evidence" value="ECO:0007669"/>
    <property type="project" value="TreeGrafter"/>
</dbReference>
<protein>
    <submittedName>
        <fullName evidence="15">Uncharacterized protein</fullName>
    </submittedName>
</protein>
<dbReference type="InterPro" id="IPR041112">
    <property type="entry name" value="Nuf2_DHR10-like"/>
</dbReference>
<dbReference type="GO" id="GO:0044877">
    <property type="term" value="F:protein-containing complex binding"/>
    <property type="evidence" value="ECO:0007669"/>
    <property type="project" value="TreeGrafter"/>
</dbReference>
<reference evidence="15 16" key="1">
    <citation type="journal article" date="2015" name="Biotechnol. Biofuels">
        <title>Enhanced degradation of softwood versus hardwood by the white-rot fungus Pycnoporus coccineus.</title>
        <authorList>
            <person name="Couturier M."/>
            <person name="Navarro D."/>
            <person name="Chevret D."/>
            <person name="Henrissat B."/>
            <person name="Piumi F."/>
            <person name="Ruiz-Duenas F.J."/>
            <person name="Martinez A.T."/>
            <person name="Grigoriev I.V."/>
            <person name="Riley R."/>
            <person name="Lipzen A."/>
            <person name="Berrin J.G."/>
            <person name="Master E.R."/>
            <person name="Rosso M.N."/>
        </authorList>
    </citation>
    <scope>NUCLEOTIDE SEQUENCE [LARGE SCALE GENOMIC DNA]</scope>
    <source>
        <strain evidence="15 16">BRFM310</strain>
    </source>
</reference>
<evidence type="ECO:0000256" key="2">
    <source>
        <dbReference type="ARBA" id="ARBA00004629"/>
    </source>
</evidence>
<keyword evidence="9" id="KW-0539">Nucleus</keyword>
<keyword evidence="10" id="KW-0131">Cell cycle</keyword>
<dbReference type="Gene3D" id="1.10.418.60">
    <property type="entry name" value="Ncd80 complex, Nuf2 subunit"/>
    <property type="match status" value="1"/>
</dbReference>
<dbReference type="InterPro" id="IPR038275">
    <property type="entry name" value="Nuf2_N_sf"/>
</dbReference>
<evidence type="ECO:0000256" key="10">
    <source>
        <dbReference type="ARBA" id="ARBA00023306"/>
    </source>
</evidence>
<accession>A0A1Y2IRB3</accession>
<keyword evidence="6" id="KW-0498">Mitosis</keyword>
<dbReference type="Proteomes" id="UP000193067">
    <property type="component" value="Unassembled WGS sequence"/>
</dbReference>
<keyword evidence="8 12" id="KW-0175">Coiled coil</keyword>
<dbReference type="GO" id="GO:0045132">
    <property type="term" value="P:meiotic chromosome segregation"/>
    <property type="evidence" value="ECO:0007669"/>
    <property type="project" value="TreeGrafter"/>
</dbReference>
<evidence type="ECO:0000256" key="1">
    <source>
        <dbReference type="ARBA" id="ARBA00004123"/>
    </source>
</evidence>
<gene>
    <name evidence="15" type="ORF">PYCCODRAFT_1458867</name>
</gene>
<keyword evidence="16" id="KW-1185">Reference proteome</keyword>
<dbReference type="Pfam" id="PF03800">
    <property type="entry name" value="Nuf2"/>
    <property type="match status" value="1"/>
</dbReference>
<dbReference type="STRING" id="1353009.A0A1Y2IRB3"/>
<dbReference type="OrthoDB" id="8194677at2759"/>
<dbReference type="GO" id="GO:0007052">
    <property type="term" value="P:mitotic spindle organization"/>
    <property type="evidence" value="ECO:0007669"/>
    <property type="project" value="TreeGrafter"/>
</dbReference>
<evidence type="ECO:0000256" key="8">
    <source>
        <dbReference type="ARBA" id="ARBA00023054"/>
    </source>
</evidence>
<keyword evidence="5" id="KW-0132">Cell division</keyword>
<evidence type="ECO:0000256" key="4">
    <source>
        <dbReference type="ARBA" id="ARBA00022454"/>
    </source>
</evidence>
<dbReference type="Pfam" id="PF18595">
    <property type="entry name" value="Nuf2_DHR10-like"/>
    <property type="match status" value="1"/>
</dbReference>
<dbReference type="PANTHER" id="PTHR21650:SF2">
    <property type="entry name" value="KINETOCHORE PROTEIN NUF2"/>
    <property type="match status" value="1"/>
</dbReference>
<keyword evidence="7" id="KW-0995">Kinetochore</keyword>
<feature type="domain" description="Kinetochore protein Nuf2 N-terminal" evidence="13">
    <location>
        <begin position="5"/>
        <end position="140"/>
    </location>
</feature>
<keyword evidence="4" id="KW-0158">Chromosome</keyword>
<evidence type="ECO:0000256" key="7">
    <source>
        <dbReference type="ARBA" id="ARBA00022838"/>
    </source>
</evidence>
<dbReference type="GO" id="GO:0005634">
    <property type="term" value="C:nucleus"/>
    <property type="evidence" value="ECO:0007669"/>
    <property type="project" value="UniProtKB-SubCell"/>
</dbReference>
<comment type="subcellular location">
    <subcellularLocation>
        <location evidence="2">Chromosome</location>
        <location evidence="2">Centromere</location>
        <location evidence="2">Kinetochore</location>
    </subcellularLocation>
    <subcellularLocation>
        <location evidence="1">Nucleus</location>
    </subcellularLocation>
</comment>
<feature type="coiled-coil region" evidence="12">
    <location>
        <begin position="195"/>
        <end position="243"/>
    </location>
</feature>
<dbReference type="PANTHER" id="PTHR21650">
    <property type="entry name" value="MEMBRALIN/KINETOCHORE PROTEIN NUF2"/>
    <property type="match status" value="1"/>
</dbReference>
<dbReference type="GO" id="GO:0031262">
    <property type="term" value="C:Ndc80 complex"/>
    <property type="evidence" value="ECO:0007669"/>
    <property type="project" value="InterPro"/>
</dbReference>
<sequence length="472" mass="54264">MSSAFWFPSLPISEVVDAFTGWGYSVSPEQVARPTSDFVLGVYCACVEQLTGITLDTLQEPLEQALATTENPDMYSQALAHNLLLFHIQRFASAAKILDFSAKDIYFPDPDRTRSIFSAFINFIKFSEQSEAFINRLRNQSATVIKERQAVIEETADLEQRMSEFKSGAFLLYTCNVTRLTRLNRVKRAEDEPKCEALRQENAALMEQVISYKDRQMGFLKEVESLKQEKAALVAEKEKVTSEMSAVSENINRTRSRIVQSPERIKRNISTMGHTAAEEKRTIASNEAKTRDLQTKIAALLNIEKDVRSCVEQLQVIEKEMRALDAAQKELGDLKDTLDRKKGERAELMMRRERVHKQFSNAQEKLERAQRHAEDKRLASQQTIERLQREYEEMSVERRDNDRQVEELRAEADEIERKMAEHMKASQAELNELLAEYWKLRHETDCSAVLTIGVEVYMETLANKLGMQVRST</sequence>
<feature type="domain" description="Nuf2 DHR10-like" evidence="14">
    <location>
        <begin position="274"/>
        <end position="389"/>
    </location>
</feature>
<keyword evidence="11" id="KW-0137">Centromere</keyword>
<organism evidence="15 16">
    <name type="scientific">Trametes coccinea (strain BRFM310)</name>
    <name type="common">Pycnoporus coccineus</name>
    <dbReference type="NCBI Taxonomy" id="1353009"/>
    <lineage>
        <taxon>Eukaryota</taxon>
        <taxon>Fungi</taxon>
        <taxon>Dikarya</taxon>
        <taxon>Basidiomycota</taxon>
        <taxon>Agaricomycotina</taxon>
        <taxon>Agaricomycetes</taxon>
        <taxon>Polyporales</taxon>
        <taxon>Polyporaceae</taxon>
        <taxon>Trametes</taxon>
    </lineage>
</organism>
<evidence type="ECO:0000256" key="3">
    <source>
        <dbReference type="ARBA" id="ARBA00005498"/>
    </source>
</evidence>
<dbReference type="GO" id="GO:0051301">
    <property type="term" value="P:cell division"/>
    <property type="evidence" value="ECO:0007669"/>
    <property type="project" value="UniProtKB-KW"/>
</dbReference>
<evidence type="ECO:0000313" key="15">
    <source>
        <dbReference type="EMBL" id="OSD02761.1"/>
    </source>
</evidence>
<evidence type="ECO:0000256" key="11">
    <source>
        <dbReference type="ARBA" id="ARBA00023328"/>
    </source>
</evidence>
<evidence type="ECO:0000256" key="5">
    <source>
        <dbReference type="ARBA" id="ARBA00022618"/>
    </source>
</evidence>
<dbReference type="AlphaFoldDB" id="A0A1Y2IRB3"/>
<name>A0A1Y2IRB3_TRAC3</name>
<evidence type="ECO:0000259" key="14">
    <source>
        <dbReference type="Pfam" id="PF18595"/>
    </source>
</evidence>
<proteinExistence type="inferred from homology"/>
<dbReference type="GO" id="GO:0051315">
    <property type="term" value="P:attachment of mitotic spindle microtubules to kinetochore"/>
    <property type="evidence" value="ECO:0007669"/>
    <property type="project" value="TreeGrafter"/>
</dbReference>
<evidence type="ECO:0000256" key="9">
    <source>
        <dbReference type="ARBA" id="ARBA00023242"/>
    </source>
</evidence>
<evidence type="ECO:0000259" key="13">
    <source>
        <dbReference type="Pfam" id="PF03800"/>
    </source>
</evidence>
<comment type="similarity">
    <text evidence="3">Belongs to the NUF2 family.</text>
</comment>
<dbReference type="InterPro" id="IPR005549">
    <property type="entry name" value="Kinetochore_Nuf2_N"/>
</dbReference>
<evidence type="ECO:0000313" key="16">
    <source>
        <dbReference type="Proteomes" id="UP000193067"/>
    </source>
</evidence>
<evidence type="ECO:0000256" key="6">
    <source>
        <dbReference type="ARBA" id="ARBA00022776"/>
    </source>
</evidence>
<evidence type="ECO:0000256" key="12">
    <source>
        <dbReference type="SAM" id="Coils"/>
    </source>
</evidence>
<dbReference type="EMBL" id="KZ084103">
    <property type="protein sequence ID" value="OSD02761.1"/>
    <property type="molecule type" value="Genomic_DNA"/>
</dbReference>